<organism evidence="1 2">
    <name type="scientific">Turnera subulata</name>
    <dbReference type="NCBI Taxonomy" id="218843"/>
    <lineage>
        <taxon>Eukaryota</taxon>
        <taxon>Viridiplantae</taxon>
        <taxon>Streptophyta</taxon>
        <taxon>Embryophyta</taxon>
        <taxon>Tracheophyta</taxon>
        <taxon>Spermatophyta</taxon>
        <taxon>Magnoliopsida</taxon>
        <taxon>eudicotyledons</taxon>
        <taxon>Gunneridae</taxon>
        <taxon>Pentapetalae</taxon>
        <taxon>rosids</taxon>
        <taxon>fabids</taxon>
        <taxon>Malpighiales</taxon>
        <taxon>Passifloraceae</taxon>
        <taxon>Turnera</taxon>
    </lineage>
</organism>
<dbReference type="PANTHER" id="PTHR35751:SF3">
    <property type="entry name" value="OS06G0530200 PROTEIN"/>
    <property type="match status" value="1"/>
</dbReference>
<proteinExistence type="predicted"/>
<gene>
    <name evidence="1" type="ORF">Tsubulata_013767</name>
</gene>
<comment type="caution">
    <text evidence="1">The sequence shown here is derived from an EMBL/GenBank/DDBJ whole genome shotgun (WGS) entry which is preliminary data.</text>
</comment>
<keyword evidence="2" id="KW-1185">Reference proteome</keyword>
<dbReference type="AlphaFoldDB" id="A0A9Q0FCB0"/>
<dbReference type="Proteomes" id="UP001141552">
    <property type="component" value="Unassembled WGS sequence"/>
</dbReference>
<accession>A0A9Q0FCB0</accession>
<reference evidence="1" key="1">
    <citation type="submission" date="2022-02" db="EMBL/GenBank/DDBJ databases">
        <authorList>
            <person name="Henning P.M."/>
            <person name="McCubbin A.G."/>
            <person name="Shore J.S."/>
        </authorList>
    </citation>
    <scope>NUCLEOTIDE SEQUENCE</scope>
    <source>
        <strain evidence="1">F60SS</strain>
        <tissue evidence="1">Leaves</tissue>
    </source>
</reference>
<dbReference type="OrthoDB" id="1863475at2759"/>
<evidence type="ECO:0000313" key="1">
    <source>
        <dbReference type="EMBL" id="KAJ4828893.1"/>
    </source>
</evidence>
<name>A0A9Q0FCB0_9ROSI</name>
<evidence type="ECO:0000313" key="2">
    <source>
        <dbReference type="Proteomes" id="UP001141552"/>
    </source>
</evidence>
<sequence>MAGVQVFKRFPRKLINFPQRRQASAAQSQEVPAAGNADVTFFSNSKGSSTLGGKASLQPKRTPVSNEEIEAILDDRVNVVLADPLTSHSVIWMQVDLTSGLVIMTWVAASENFNRVGIPAHGP</sequence>
<reference evidence="1" key="2">
    <citation type="journal article" date="2023" name="Plants (Basel)">
        <title>Annotation of the Turnera subulata (Passifloraceae) Draft Genome Reveals the S-Locus Evolved after the Divergence of Turneroideae from Passifloroideae in a Stepwise Manner.</title>
        <authorList>
            <person name="Henning P.M."/>
            <person name="Roalson E.H."/>
            <person name="Mir W."/>
            <person name="McCubbin A.G."/>
            <person name="Shore J.S."/>
        </authorList>
    </citation>
    <scope>NUCLEOTIDE SEQUENCE</scope>
    <source>
        <strain evidence="1">F60SS</strain>
    </source>
</reference>
<dbReference type="PANTHER" id="PTHR35751">
    <property type="match status" value="1"/>
</dbReference>
<protein>
    <submittedName>
        <fullName evidence="1">Uncharacterized protein</fullName>
    </submittedName>
</protein>
<dbReference type="EMBL" id="JAKUCV010006051">
    <property type="protein sequence ID" value="KAJ4828893.1"/>
    <property type="molecule type" value="Genomic_DNA"/>
</dbReference>